<dbReference type="AlphaFoldDB" id="A0A1Y1UK69"/>
<dbReference type="EMBL" id="NBSH01000004">
    <property type="protein sequence ID" value="ORX38448.1"/>
    <property type="molecule type" value="Genomic_DNA"/>
</dbReference>
<feature type="region of interest" description="Disordered" evidence="1">
    <location>
        <begin position="118"/>
        <end position="160"/>
    </location>
</feature>
<feature type="compositionally biased region" description="Polar residues" evidence="1">
    <location>
        <begin position="45"/>
        <end position="56"/>
    </location>
</feature>
<dbReference type="Proteomes" id="UP000193218">
    <property type="component" value="Unassembled WGS sequence"/>
</dbReference>
<name>A0A1Y1UK69_9TREE</name>
<protein>
    <submittedName>
        <fullName evidence="2">Uncharacterized protein</fullName>
    </submittedName>
</protein>
<feature type="compositionally biased region" description="Basic and acidic residues" evidence="1">
    <location>
        <begin position="1"/>
        <end position="22"/>
    </location>
</feature>
<dbReference type="RefSeq" id="XP_021872370.1">
    <property type="nucleotide sequence ID" value="XM_022015336.1"/>
</dbReference>
<proteinExistence type="predicted"/>
<accession>A0A1Y1UK69</accession>
<dbReference type="InParanoid" id="A0A1Y1UK69"/>
<comment type="caution">
    <text evidence="2">The sequence shown here is derived from an EMBL/GenBank/DDBJ whole genome shotgun (WGS) entry which is preliminary data.</text>
</comment>
<organism evidence="2 3">
    <name type="scientific">Kockovaella imperatae</name>
    <dbReference type="NCBI Taxonomy" id="4999"/>
    <lineage>
        <taxon>Eukaryota</taxon>
        <taxon>Fungi</taxon>
        <taxon>Dikarya</taxon>
        <taxon>Basidiomycota</taxon>
        <taxon>Agaricomycotina</taxon>
        <taxon>Tremellomycetes</taxon>
        <taxon>Tremellales</taxon>
        <taxon>Cuniculitremaceae</taxon>
        <taxon>Kockovaella</taxon>
    </lineage>
</organism>
<evidence type="ECO:0000313" key="2">
    <source>
        <dbReference type="EMBL" id="ORX38448.1"/>
    </source>
</evidence>
<keyword evidence="3" id="KW-1185">Reference proteome</keyword>
<dbReference type="OrthoDB" id="2552152at2759"/>
<gene>
    <name evidence="2" type="ORF">BD324DRAFT_620899</name>
</gene>
<feature type="region of interest" description="Disordered" evidence="1">
    <location>
        <begin position="1"/>
        <end position="68"/>
    </location>
</feature>
<dbReference type="GeneID" id="33557145"/>
<sequence>MSERVRARKEARERERRAKGLPEPESSEQSDRGRDTATLSPRAASGSSALPRNDSLSLFGGPSDQSSSFAYNLPSLPFNIPVSPESSFPDFSSHMESNLFKGSSGPSASSFNNMFSMFASPTDTSDQRPPPTAHHTGLDHRSPPTPPLSAPGSGGSPGQPDLLTRLKSCCHLSDSHVVNDPGLLIFATRLCQSFPCAFNGAHPDSAYGSDNEHLLLEDSWKALKMQLDPGGEADGENRINTGRMAAELVCRAAATRGSGGGWIICRYREGLSIKRHLIAGLVQGLGGSLEN</sequence>
<reference evidence="2 3" key="1">
    <citation type="submission" date="2017-03" db="EMBL/GenBank/DDBJ databases">
        <title>Widespread Adenine N6-methylation of Active Genes in Fungi.</title>
        <authorList>
            <consortium name="DOE Joint Genome Institute"/>
            <person name="Mondo S.J."/>
            <person name="Dannebaum R.O."/>
            <person name="Kuo R.C."/>
            <person name="Louie K.B."/>
            <person name="Bewick A.J."/>
            <person name="Labutti K."/>
            <person name="Haridas S."/>
            <person name="Kuo A."/>
            <person name="Salamov A."/>
            <person name="Ahrendt S.R."/>
            <person name="Lau R."/>
            <person name="Bowen B.P."/>
            <person name="Lipzen A."/>
            <person name="Sullivan W."/>
            <person name="Andreopoulos W.B."/>
            <person name="Clum A."/>
            <person name="Lindquist E."/>
            <person name="Daum C."/>
            <person name="Northen T.R."/>
            <person name="Ramamoorthy G."/>
            <person name="Schmitz R.J."/>
            <person name="Gryganskyi A."/>
            <person name="Culley D."/>
            <person name="Magnuson J."/>
            <person name="James T.Y."/>
            <person name="O'Malley M.A."/>
            <person name="Stajich J.E."/>
            <person name="Spatafora J.W."/>
            <person name="Visel A."/>
            <person name="Grigoriev I.V."/>
        </authorList>
    </citation>
    <scope>NUCLEOTIDE SEQUENCE [LARGE SCALE GENOMIC DNA]</scope>
    <source>
        <strain evidence="2 3">NRRL Y-17943</strain>
    </source>
</reference>
<evidence type="ECO:0000313" key="3">
    <source>
        <dbReference type="Proteomes" id="UP000193218"/>
    </source>
</evidence>
<evidence type="ECO:0000256" key="1">
    <source>
        <dbReference type="SAM" id="MobiDB-lite"/>
    </source>
</evidence>